<dbReference type="InterPro" id="IPR000629">
    <property type="entry name" value="RNA-helicase_DEAD-box_CS"/>
</dbReference>
<dbReference type="OMA" id="NGEQYVH"/>
<reference evidence="11 12" key="1">
    <citation type="journal article" date="2015" name="Front. Microbiol.">
        <title>Genome sequence of the plant growth promoting endophytic yeast Rhodotorula graminis WP1.</title>
        <authorList>
            <person name="Firrincieli A."/>
            <person name="Otillar R."/>
            <person name="Salamov A."/>
            <person name="Schmutz J."/>
            <person name="Khan Z."/>
            <person name="Redman R.S."/>
            <person name="Fleck N.D."/>
            <person name="Lindquist E."/>
            <person name="Grigoriev I.V."/>
            <person name="Doty S.L."/>
        </authorList>
    </citation>
    <scope>NUCLEOTIDE SEQUENCE [LARGE SCALE GENOMIC DNA]</scope>
    <source>
        <strain evidence="11 12">WP1</strain>
    </source>
</reference>
<proteinExistence type="inferred from homology"/>
<keyword evidence="5 7" id="KW-0694">RNA-binding</keyword>
<gene>
    <name evidence="11" type="ORF">RHOBADRAFT_14305</name>
</gene>
<evidence type="ECO:0000259" key="10">
    <source>
        <dbReference type="PROSITE" id="PS51194"/>
    </source>
</evidence>
<comment type="catalytic activity">
    <reaction evidence="7">
        <text>ATP + H2O = ADP + phosphate + H(+)</text>
        <dbReference type="Rhea" id="RHEA:13065"/>
        <dbReference type="ChEBI" id="CHEBI:15377"/>
        <dbReference type="ChEBI" id="CHEBI:15378"/>
        <dbReference type="ChEBI" id="CHEBI:30616"/>
        <dbReference type="ChEBI" id="CHEBI:43474"/>
        <dbReference type="ChEBI" id="CHEBI:456216"/>
        <dbReference type="EC" id="3.6.4.13"/>
    </reaction>
</comment>
<keyword evidence="4 6" id="KW-0067">ATP-binding</keyword>
<evidence type="ECO:0000259" key="9">
    <source>
        <dbReference type="PROSITE" id="PS51192"/>
    </source>
</evidence>
<dbReference type="SMART" id="SM00490">
    <property type="entry name" value="HELICc"/>
    <property type="match status" value="1"/>
</dbReference>
<dbReference type="SMART" id="SM00487">
    <property type="entry name" value="DEXDc"/>
    <property type="match status" value="1"/>
</dbReference>
<dbReference type="InterPro" id="IPR027417">
    <property type="entry name" value="P-loop_NTPase"/>
</dbReference>
<dbReference type="Pfam" id="PF00270">
    <property type="entry name" value="DEAD"/>
    <property type="match status" value="1"/>
</dbReference>
<evidence type="ECO:0000313" key="12">
    <source>
        <dbReference type="Proteomes" id="UP000053890"/>
    </source>
</evidence>
<accession>A0A194S3M5</accession>
<keyword evidence="2 6" id="KW-0378">Hydrolase</keyword>
<dbReference type="GO" id="GO:0003723">
    <property type="term" value="F:RNA binding"/>
    <property type="evidence" value="ECO:0007669"/>
    <property type="project" value="UniProtKB-UniRule"/>
</dbReference>
<comment type="function">
    <text evidence="7">RNA helicase.</text>
</comment>
<dbReference type="PROSITE" id="PS51192">
    <property type="entry name" value="HELICASE_ATP_BIND_1"/>
    <property type="match status" value="1"/>
</dbReference>
<feature type="region of interest" description="Disordered" evidence="8">
    <location>
        <begin position="1"/>
        <end position="20"/>
    </location>
</feature>
<comment type="domain">
    <text evidence="7">The Q motif is unique to and characteristic of the DEAD box family of RNA helicases and controls ATP binding and hydrolysis.</text>
</comment>
<evidence type="ECO:0000256" key="8">
    <source>
        <dbReference type="SAM" id="MobiDB-lite"/>
    </source>
</evidence>
<evidence type="ECO:0000256" key="5">
    <source>
        <dbReference type="ARBA" id="ARBA00022884"/>
    </source>
</evidence>
<dbReference type="STRING" id="578459.A0A194S3M5"/>
<feature type="compositionally biased region" description="Polar residues" evidence="8">
    <location>
        <begin position="1"/>
        <end position="13"/>
    </location>
</feature>
<dbReference type="EC" id="3.6.4.13" evidence="7"/>
<dbReference type="InterPro" id="IPR001650">
    <property type="entry name" value="Helicase_C-like"/>
</dbReference>
<dbReference type="OrthoDB" id="193716at2759"/>
<keyword evidence="12" id="KW-1185">Reference proteome</keyword>
<sequence length="581" mass="60843">MASTVTTPSQTPRAATPIPGSALSKTFSTTRFADFVQQGLISQATARGIAQGGYEYCTEVQAQTLPVCLTGVDVLAQARTGTGKTLAFLIPSIENLLRAPTQPPKGAISVLVLSPTRELAIQIEESAKTLLSGTQFKVQHVVGGTNMNAETKRLNNERCDFLIATPGRLLDHLQNGGLKPKLSGLRTLIFDEADRLLEQGFRQDCERIISHLPSRQSAPRQSLMFSATIPPQVHQLGAIALAKGFKFVSTIPDDEQNTHQAVPQFSLLPPSLLDVFPQTLALLREEIRVNPATKAMVFLPTARATGLVAALFKRVGLQQLAPGFDTYEIHSRKSQSQRNAAAEAFKVAQGGVLFSSDVTARGMDFPNVTAVIQVGLPASLEQYVHRLGRTARAGATTSAQGKGIIVLAPFEAFFLRRLSSLPLQAHPLAQSQLAPGSGPVEQARADLARASSQVDDETKGQFYAASLGFYKGFLRDAFRGSAADMIALWNDFATQSTGAGGLGCAEVPGMLAQTVSKMGLKGTPGIRLVKELPGKEGGGGGRNGGGGGRGGGGGGRGGGRGGAGGRGGRGGGRGGAGGRPF</sequence>
<evidence type="ECO:0000256" key="1">
    <source>
        <dbReference type="ARBA" id="ARBA00022741"/>
    </source>
</evidence>
<dbReference type="PROSITE" id="PS51194">
    <property type="entry name" value="HELICASE_CTER"/>
    <property type="match status" value="1"/>
</dbReference>
<comment type="similarity">
    <text evidence="6">Belongs to the DEAD box helicase family.</text>
</comment>
<evidence type="ECO:0000256" key="2">
    <source>
        <dbReference type="ARBA" id="ARBA00022801"/>
    </source>
</evidence>
<dbReference type="GO" id="GO:0003724">
    <property type="term" value="F:RNA helicase activity"/>
    <property type="evidence" value="ECO:0007669"/>
    <property type="project" value="UniProtKB-EC"/>
</dbReference>
<evidence type="ECO:0000313" key="11">
    <source>
        <dbReference type="EMBL" id="KPV75124.1"/>
    </source>
</evidence>
<evidence type="ECO:0000256" key="3">
    <source>
        <dbReference type="ARBA" id="ARBA00022806"/>
    </source>
</evidence>
<dbReference type="Gene3D" id="3.40.50.300">
    <property type="entry name" value="P-loop containing nucleotide triphosphate hydrolases"/>
    <property type="match status" value="2"/>
</dbReference>
<feature type="domain" description="Helicase C-terminal" evidence="10">
    <location>
        <begin position="275"/>
        <end position="434"/>
    </location>
</feature>
<dbReference type="Pfam" id="PF00271">
    <property type="entry name" value="Helicase_C"/>
    <property type="match status" value="1"/>
</dbReference>
<dbReference type="Proteomes" id="UP000053890">
    <property type="component" value="Unassembled WGS sequence"/>
</dbReference>
<dbReference type="InterPro" id="IPR011545">
    <property type="entry name" value="DEAD/DEAH_box_helicase_dom"/>
</dbReference>
<dbReference type="PANTHER" id="PTHR24031">
    <property type="entry name" value="RNA HELICASE"/>
    <property type="match status" value="1"/>
</dbReference>
<dbReference type="GeneID" id="28972646"/>
<keyword evidence="1 6" id="KW-0547">Nucleotide-binding</keyword>
<organism evidence="11 12">
    <name type="scientific">Rhodotorula graminis (strain WP1)</name>
    <dbReference type="NCBI Taxonomy" id="578459"/>
    <lineage>
        <taxon>Eukaryota</taxon>
        <taxon>Fungi</taxon>
        <taxon>Dikarya</taxon>
        <taxon>Basidiomycota</taxon>
        <taxon>Pucciniomycotina</taxon>
        <taxon>Microbotryomycetes</taxon>
        <taxon>Sporidiobolales</taxon>
        <taxon>Sporidiobolaceae</taxon>
        <taxon>Rhodotorula</taxon>
    </lineage>
</organism>
<dbReference type="EMBL" id="KQ474078">
    <property type="protein sequence ID" value="KPV75124.1"/>
    <property type="molecule type" value="Genomic_DNA"/>
</dbReference>
<dbReference type="GO" id="GO:0005524">
    <property type="term" value="F:ATP binding"/>
    <property type="evidence" value="ECO:0007669"/>
    <property type="project" value="UniProtKB-UniRule"/>
</dbReference>
<protein>
    <recommendedName>
        <fullName evidence="7">ATP-dependent RNA helicase</fullName>
        <ecNumber evidence="7">3.6.4.13</ecNumber>
    </recommendedName>
</protein>
<dbReference type="SUPFAM" id="SSF52540">
    <property type="entry name" value="P-loop containing nucleoside triphosphate hydrolases"/>
    <property type="match status" value="2"/>
</dbReference>
<dbReference type="InterPro" id="IPR014001">
    <property type="entry name" value="Helicase_ATP-bd"/>
</dbReference>
<evidence type="ECO:0000256" key="4">
    <source>
        <dbReference type="ARBA" id="ARBA00022840"/>
    </source>
</evidence>
<feature type="compositionally biased region" description="Gly residues" evidence="8">
    <location>
        <begin position="535"/>
        <end position="581"/>
    </location>
</feature>
<dbReference type="PROSITE" id="PS00039">
    <property type="entry name" value="DEAD_ATP_HELICASE"/>
    <property type="match status" value="1"/>
</dbReference>
<keyword evidence="3 6" id="KW-0347">Helicase</keyword>
<dbReference type="AlphaFoldDB" id="A0A194S3M5"/>
<dbReference type="RefSeq" id="XP_018271173.1">
    <property type="nucleotide sequence ID" value="XM_018412197.1"/>
</dbReference>
<feature type="region of interest" description="Disordered" evidence="8">
    <location>
        <begin position="530"/>
        <end position="581"/>
    </location>
</feature>
<dbReference type="CDD" id="cd18787">
    <property type="entry name" value="SF2_C_DEAD"/>
    <property type="match status" value="1"/>
</dbReference>
<feature type="domain" description="Helicase ATP-binding" evidence="9">
    <location>
        <begin position="65"/>
        <end position="247"/>
    </location>
</feature>
<dbReference type="GO" id="GO:0016787">
    <property type="term" value="F:hydrolase activity"/>
    <property type="evidence" value="ECO:0007669"/>
    <property type="project" value="UniProtKB-KW"/>
</dbReference>
<name>A0A194S3M5_RHOGW</name>
<evidence type="ECO:0000256" key="7">
    <source>
        <dbReference type="RuleBase" id="RU365068"/>
    </source>
</evidence>
<evidence type="ECO:0000256" key="6">
    <source>
        <dbReference type="RuleBase" id="RU000492"/>
    </source>
</evidence>